<dbReference type="OrthoDB" id="4561232at2"/>
<protein>
    <submittedName>
        <fullName evidence="1">Uncharacterized protein</fullName>
    </submittedName>
</protein>
<name>A0A386ZK97_9NOCA</name>
<proteinExistence type="predicted"/>
<evidence type="ECO:0000313" key="2">
    <source>
        <dbReference type="Proteomes" id="UP000267164"/>
    </source>
</evidence>
<dbReference type="AlphaFoldDB" id="A0A386ZK97"/>
<dbReference type="KEGG" id="nyu:D7D52_34135"/>
<accession>A0A386ZK97</accession>
<dbReference type="Proteomes" id="UP000267164">
    <property type="component" value="Chromosome"/>
</dbReference>
<evidence type="ECO:0000313" key="1">
    <source>
        <dbReference type="EMBL" id="AYF78027.1"/>
    </source>
</evidence>
<gene>
    <name evidence="1" type="ORF">D7D52_34135</name>
</gene>
<organism evidence="1 2">
    <name type="scientific">Nocardia yunnanensis</name>
    <dbReference type="NCBI Taxonomy" id="2382165"/>
    <lineage>
        <taxon>Bacteria</taxon>
        <taxon>Bacillati</taxon>
        <taxon>Actinomycetota</taxon>
        <taxon>Actinomycetes</taxon>
        <taxon>Mycobacteriales</taxon>
        <taxon>Nocardiaceae</taxon>
        <taxon>Nocardia</taxon>
    </lineage>
</organism>
<dbReference type="RefSeq" id="WP_120743076.1">
    <property type="nucleotide sequence ID" value="NZ_CP032568.1"/>
</dbReference>
<dbReference type="EMBL" id="CP032568">
    <property type="protein sequence ID" value="AYF78027.1"/>
    <property type="molecule type" value="Genomic_DNA"/>
</dbReference>
<sequence length="68" mass="8186">MAKAKKPMSRRTELRLGREIQEQYDRGASWAAITVDFDMPKYKVQRLARIYREDCDRRAHQNQLTLFK</sequence>
<reference evidence="1 2" key="1">
    <citation type="submission" date="2018-09" db="EMBL/GenBank/DDBJ databases">
        <title>Nocardia yunnanensis sp. nov., an actinomycete isolated from a soil sample.</title>
        <authorList>
            <person name="Zhang J."/>
        </authorList>
    </citation>
    <scope>NUCLEOTIDE SEQUENCE [LARGE SCALE GENOMIC DNA]</scope>
    <source>
        <strain evidence="1 2">CFHS0054</strain>
    </source>
</reference>
<keyword evidence="2" id="KW-1185">Reference proteome</keyword>